<reference evidence="1 2" key="1">
    <citation type="submission" date="2016-10" db="EMBL/GenBank/DDBJ databases">
        <authorList>
            <person name="de Groot N.N."/>
        </authorList>
    </citation>
    <scope>NUCLEOTIDE SEQUENCE [LARGE SCALE GENOMIC DNA]</scope>
    <source>
        <strain evidence="1 2">CGMCC 4.6533</strain>
    </source>
</reference>
<proteinExistence type="predicted"/>
<organism evidence="1 2">
    <name type="scientific">Nonomuraea jiangxiensis</name>
    <dbReference type="NCBI Taxonomy" id="633440"/>
    <lineage>
        <taxon>Bacteria</taxon>
        <taxon>Bacillati</taxon>
        <taxon>Actinomycetota</taxon>
        <taxon>Actinomycetes</taxon>
        <taxon>Streptosporangiales</taxon>
        <taxon>Streptosporangiaceae</taxon>
        <taxon>Nonomuraea</taxon>
    </lineage>
</organism>
<evidence type="ECO:0000313" key="2">
    <source>
        <dbReference type="Proteomes" id="UP000199202"/>
    </source>
</evidence>
<evidence type="ECO:0000313" key="1">
    <source>
        <dbReference type="EMBL" id="SDK45147.1"/>
    </source>
</evidence>
<dbReference type="Proteomes" id="UP000199202">
    <property type="component" value="Unassembled WGS sequence"/>
</dbReference>
<accession>A0A1G9C0C9</accession>
<sequence>MPLEGNHWSSIDTITRAVFADEYAVVIRRLSHHRGLMVVGRDRKPRMLGWCMRIGVPTS</sequence>
<keyword evidence="2" id="KW-1185">Reference proteome</keyword>
<dbReference type="EMBL" id="FNDJ01000016">
    <property type="protein sequence ID" value="SDK45147.1"/>
    <property type="molecule type" value="Genomic_DNA"/>
</dbReference>
<name>A0A1G9C0C9_9ACTN</name>
<gene>
    <name evidence="1" type="ORF">SAMN05421869_11631</name>
</gene>
<dbReference type="AlphaFoldDB" id="A0A1G9C0C9"/>
<protein>
    <submittedName>
        <fullName evidence="1">Uncharacterized protein</fullName>
    </submittedName>
</protein>